<organism evidence="1 2">
    <name type="scientific">Solanum commersonii</name>
    <name type="common">Commerson's wild potato</name>
    <name type="synonym">Commerson's nightshade</name>
    <dbReference type="NCBI Taxonomy" id="4109"/>
    <lineage>
        <taxon>Eukaryota</taxon>
        <taxon>Viridiplantae</taxon>
        <taxon>Streptophyta</taxon>
        <taxon>Embryophyta</taxon>
        <taxon>Tracheophyta</taxon>
        <taxon>Spermatophyta</taxon>
        <taxon>Magnoliopsida</taxon>
        <taxon>eudicotyledons</taxon>
        <taxon>Gunneridae</taxon>
        <taxon>Pentapetalae</taxon>
        <taxon>asterids</taxon>
        <taxon>lamiids</taxon>
        <taxon>Solanales</taxon>
        <taxon>Solanaceae</taxon>
        <taxon>Solanoideae</taxon>
        <taxon>Solaneae</taxon>
        <taxon>Solanum</taxon>
    </lineage>
</organism>
<evidence type="ECO:0000313" key="1">
    <source>
        <dbReference type="EMBL" id="KAG5629294.1"/>
    </source>
</evidence>
<reference evidence="1 2" key="1">
    <citation type="submission" date="2020-09" db="EMBL/GenBank/DDBJ databases">
        <title>De no assembly of potato wild relative species, Solanum commersonii.</title>
        <authorList>
            <person name="Cho K."/>
        </authorList>
    </citation>
    <scope>NUCLEOTIDE SEQUENCE [LARGE SCALE GENOMIC DNA]</scope>
    <source>
        <strain evidence="1">LZ3.2</strain>
        <tissue evidence="1">Leaf</tissue>
    </source>
</reference>
<name>A0A9J6AXP3_SOLCO</name>
<evidence type="ECO:0000313" key="2">
    <source>
        <dbReference type="Proteomes" id="UP000824120"/>
    </source>
</evidence>
<dbReference type="PANTHER" id="PTHR33052">
    <property type="entry name" value="DUF4228 DOMAIN PROTEIN-RELATED"/>
    <property type="match status" value="1"/>
</dbReference>
<comment type="caution">
    <text evidence="1">The sequence shown here is derived from an EMBL/GenBank/DDBJ whole genome shotgun (WGS) entry which is preliminary data.</text>
</comment>
<accession>A0A9J6AXP3</accession>
<gene>
    <name evidence="1" type="ORF">H5410_001011</name>
</gene>
<dbReference type="OrthoDB" id="1922322at2759"/>
<dbReference type="EMBL" id="JACXVP010000001">
    <property type="protein sequence ID" value="KAG5629294.1"/>
    <property type="molecule type" value="Genomic_DNA"/>
</dbReference>
<proteinExistence type="predicted"/>
<protein>
    <submittedName>
        <fullName evidence="1">Uncharacterized protein</fullName>
    </submittedName>
</protein>
<dbReference type="Proteomes" id="UP000824120">
    <property type="component" value="Chromosome 1"/>
</dbReference>
<dbReference type="AlphaFoldDB" id="A0A9J6AXP3"/>
<sequence length="148" mass="16594">MGNFISCGTSPKVMSSRPTRVIFQNGKIQKFNEPIIAAELMLESPNSFLVNYSSLIVGRRFSALSADEELEFGNIYIMFPMKKVNSVITTKDIISVGKPGPENEAKVGRSPEKDGVGPLGFPVRQEFRKPLLETIMEEQYRILLIRLI</sequence>
<dbReference type="Pfam" id="PF14009">
    <property type="entry name" value="PADRE"/>
    <property type="match status" value="1"/>
</dbReference>
<keyword evidence="2" id="KW-1185">Reference proteome</keyword>
<dbReference type="InterPro" id="IPR025322">
    <property type="entry name" value="PADRE_dom"/>
</dbReference>